<dbReference type="GO" id="GO:0009097">
    <property type="term" value="P:isoleucine biosynthetic process"/>
    <property type="evidence" value="ECO:0007669"/>
    <property type="project" value="UniProtKB-UniRule"/>
</dbReference>
<comment type="catalytic activity">
    <reaction evidence="15">
        <text>(2R,3R)-2,3-dihydroxy-3-methylpentanoate = (S)-3-methyl-2-oxopentanoate + H2O</text>
        <dbReference type="Rhea" id="RHEA:27694"/>
        <dbReference type="ChEBI" id="CHEBI:15377"/>
        <dbReference type="ChEBI" id="CHEBI:35146"/>
        <dbReference type="ChEBI" id="CHEBI:49258"/>
        <dbReference type="EC" id="4.2.1.9"/>
    </reaction>
</comment>
<feature type="active site" description="Proton acceptor" evidence="15">
    <location>
        <position position="465"/>
    </location>
</feature>
<evidence type="ECO:0000313" key="19">
    <source>
        <dbReference type="Proteomes" id="UP000199165"/>
    </source>
</evidence>
<comment type="pathway">
    <text evidence="13 15">Amino-acid biosynthesis; L-isoleucine biosynthesis; L-isoleucine from 2-oxobutanoate: step 3/4.</text>
</comment>
<evidence type="ECO:0000256" key="10">
    <source>
        <dbReference type="ARBA" id="ARBA00023304"/>
    </source>
</evidence>
<dbReference type="InterPro" id="IPR004404">
    <property type="entry name" value="DihydroxyA_deHydtase"/>
</dbReference>
<dbReference type="SUPFAM" id="SSF52016">
    <property type="entry name" value="LeuD/IlvD-like"/>
    <property type="match status" value="1"/>
</dbReference>
<evidence type="ECO:0000256" key="11">
    <source>
        <dbReference type="ARBA" id="ARBA00029304"/>
    </source>
</evidence>
<evidence type="ECO:0000256" key="13">
    <source>
        <dbReference type="ARBA" id="ARBA00029437"/>
    </source>
</evidence>
<evidence type="ECO:0000259" key="16">
    <source>
        <dbReference type="Pfam" id="PF00920"/>
    </source>
</evidence>
<dbReference type="GO" id="GO:0009099">
    <property type="term" value="P:L-valine biosynthetic process"/>
    <property type="evidence" value="ECO:0007669"/>
    <property type="project" value="UniProtKB-UniRule"/>
</dbReference>
<evidence type="ECO:0000256" key="15">
    <source>
        <dbReference type="HAMAP-Rule" id="MF_00012"/>
    </source>
</evidence>
<dbReference type="FunFam" id="3.50.30.80:FF:000001">
    <property type="entry name" value="Dihydroxy-acid dehydratase"/>
    <property type="match status" value="1"/>
</dbReference>
<comment type="caution">
    <text evidence="15">Lacks conserved residue(s) required for the propagation of feature annotation.</text>
</comment>
<evidence type="ECO:0000256" key="8">
    <source>
        <dbReference type="ARBA" id="ARBA00023014"/>
    </source>
</evidence>
<dbReference type="AlphaFoldDB" id="A0A1I7C2U9"/>
<keyword evidence="8 15" id="KW-0411">Iron-sulfur</keyword>
<dbReference type="GO" id="GO:0051537">
    <property type="term" value="F:2 iron, 2 sulfur cluster binding"/>
    <property type="evidence" value="ECO:0007669"/>
    <property type="project" value="UniProtKB-UniRule"/>
</dbReference>
<dbReference type="GO" id="GO:0004160">
    <property type="term" value="F:dihydroxy-acid dehydratase activity"/>
    <property type="evidence" value="ECO:0007669"/>
    <property type="project" value="UniProtKB-UniRule"/>
</dbReference>
<comment type="pathway">
    <text evidence="12 15">Amino-acid biosynthesis; L-valine biosynthesis; L-valine from pyruvate: step 3/4.</text>
</comment>
<feature type="binding site" evidence="15">
    <location>
        <position position="44"/>
    </location>
    <ligand>
        <name>[2Fe-2S] cluster</name>
        <dbReference type="ChEBI" id="CHEBI:190135"/>
    </ligand>
</feature>
<dbReference type="PANTHER" id="PTHR21000">
    <property type="entry name" value="DIHYDROXY-ACID DEHYDRATASE DAD"/>
    <property type="match status" value="1"/>
</dbReference>
<evidence type="ECO:0000313" key="18">
    <source>
        <dbReference type="EMBL" id="SFT93770.1"/>
    </source>
</evidence>
<evidence type="ECO:0000256" key="1">
    <source>
        <dbReference type="ARBA" id="ARBA00001946"/>
    </source>
</evidence>
<reference evidence="19" key="1">
    <citation type="submission" date="2016-10" db="EMBL/GenBank/DDBJ databases">
        <authorList>
            <person name="Varghese N."/>
            <person name="Submissions S."/>
        </authorList>
    </citation>
    <scope>NUCLEOTIDE SEQUENCE [LARGE SCALE GENOMIC DNA]</scope>
    <source>
        <strain evidence="19">DSM 45501</strain>
    </source>
</reference>
<dbReference type="UniPathway" id="UPA00049">
    <property type="reaction ID" value="UER00061"/>
</dbReference>
<dbReference type="NCBIfam" id="NF002068">
    <property type="entry name" value="PRK00911.1"/>
    <property type="match status" value="1"/>
</dbReference>
<dbReference type="InterPro" id="IPR050165">
    <property type="entry name" value="DHAD_IlvD/Edd"/>
</dbReference>
<comment type="catalytic activity">
    <reaction evidence="11">
        <text>(2R)-2,3-dihydroxy-3-methylbutanoate = 3-methyl-2-oxobutanoate + H2O</text>
        <dbReference type="Rhea" id="RHEA:24809"/>
        <dbReference type="ChEBI" id="CHEBI:11851"/>
        <dbReference type="ChEBI" id="CHEBI:15377"/>
        <dbReference type="ChEBI" id="CHEBI:49072"/>
        <dbReference type="EC" id="4.2.1.9"/>
    </reaction>
    <physiologicalReaction direction="left-to-right" evidence="11">
        <dbReference type="Rhea" id="RHEA:24810"/>
    </physiologicalReaction>
</comment>
<evidence type="ECO:0000256" key="14">
    <source>
        <dbReference type="ARBA" id="ARBA00029490"/>
    </source>
</evidence>
<dbReference type="Pfam" id="PF00920">
    <property type="entry name" value="ILVD_EDD_N"/>
    <property type="match status" value="1"/>
</dbReference>
<dbReference type="PROSITE" id="PS00886">
    <property type="entry name" value="ILVD_EDD_1"/>
    <property type="match status" value="1"/>
</dbReference>
<feature type="binding site" description="via carbamate group" evidence="15">
    <location>
        <position position="119"/>
    </location>
    <ligand>
        <name>Mg(2+)</name>
        <dbReference type="ChEBI" id="CHEBI:18420"/>
    </ligand>
</feature>
<keyword evidence="4 15" id="KW-0001">2Fe-2S</keyword>
<dbReference type="EC" id="4.2.1.9" evidence="14 15"/>
<dbReference type="PROSITE" id="PS00887">
    <property type="entry name" value="ILVD_EDD_2"/>
    <property type="match status" value="1"/>
</dbReference>
<dbReference type="InterPro" id="IPR020558">
    <property type="entry name" value="DiOHA_6PGluconate_deHydtase_CS"/>
</dbReference>
<gene>
    <name evidence="15" type="primary">ilvD</name>
    <name evidence="18" type="ORF">SAMN04487904_1146</name>
</gene>
<comment type="subunit">
    <text evidence="15">Homodimer.</text>
</comment>
<protein>
    <recommendedName>
        <fullName evidence="14 15">Dihydroxy-acid dehydratase</fullName>
        <shortName evidence="15">DAD</shortName>
        <ecNumber evidence="14 15">4.2.1.9</ecNumber>
    </recommendedName>
</protein>
<dbReference type="EMBL" id="FPAT01000014">
    <property type="protein sequence ID" value="SFT93770.1"/>
    <property type="molecule type" value="Genomic_DNA"/>
</dbReference>
<evidence type="ECO:0000256" key="5">
    <source>
        <dbReference type="ARBA" id="ARBA00022723"/>
    </source>
</evidence>
<dbReference type="InterPro" id="IPR037237">
    <property type="entry name" value="IlvD/EDD_N"/>
</dbReference>
<keyword evidence="19" id="KW-1185">Reference proteome</keyword>
<evidence type="ECO:0000256" key="12">
    <source>
        <dbReference type="ARBA" id="ARBA00029436"/>
    </source>
</evidence>
<evidence type="ECO:0000259" key="17">
    <source>
        <dbReference type="Pfam" id="PF24877"/>
    </source>
</evidence>
<dbReference type="InterPro" id="IPR042096">
    <property type="entry name" value="Dihydro-acid_dehy_C"/>
</dbReference>
<feature type="domain" description="Dihydroxy-acid/6-phosphogluconate dehydratase C-terminal" evidence="17">
    <location>
        <begin position="358"/>
        <end position="546"/>
    </location>
</feature>
<organism evidence="18 19">
    <name type="scientific">Actinopolyspora righensis</name>
    <dbReference type="NCBI Taxonomy" id="995060"/>
    <lineage>
        <taxon>Bacteria</taxon>
        <taxon>Bacillati</taxon>
        <taxon>Actinomycetota</taxon>
        <taxon>Actinomycetes</taxon>
        <taxon>Actinopolysporales</taxon>
        <taxon>Actinopolysporaceae</taxon>
        <taxon>Actinopolyspora</taxon>
        <taxon>Actinopolyspora alba group</taxon>
    </lineage>
</organism>
<dbReference type="NCBIfam" id="TIGR00110">
    <property type="entry name" value="ilvD"/>
    <property type="match status" value="1"/>
</dbReference>
<feature type="binding site" evidence="15">
    <location>
        <position position="118"/>
    </location>
    <ligand>
        <name>Mg(2+)</name>
        <dbReference type="ChEBI" id="CHEBI:18420"/>
    </ligand>
</feature>
<keyword evidence="6 15" id="KW-0460">Magnesium</keyword>
<accession>A0A1I7C2U9</accession>
<evidence type="ECO:0000256" key="6">
    <source>
        <dbReference type="ARBA" id="ARBA00022842"/>
    </source>
</evidence>
<evidence type="ECO:0000256" key="2">
    <source>
        <dbReference type="ARBA" id="ARBA00006486"/>
    </source>
</evidence>
<sequence>MNSFLEGSGRAPARAALRATGLSTEDFAKPVIGVAHSWIGTMPCNLNHRRLAESVMAGVRTAGGTPVEINTVAISDVITMGTEGMRTSLVSREVIADSIELVGKGHALDGLITLVGCDKTIPAAALAHIRLNIPGAIIYSGTMLPGSFRGTEVTLQDVFEAVGRNASGELDDTALDELERSACPGEGACAGNYTANTMAMAMEFMGLSPFGSMDPPANDPRKVEVCENAGAHVTRLVGGGLVPGKILTEDSFRNAITGAVATGGSTNLVLHLLALAREAGIELDIEEFDDVSTRTPVIADLRPSGSYTAVDLDRAGGTRLVGSVLNNAGLLADNALTVTGRSLGEEVSGARSAAGQSVVRTVDQPFHETGGIRILKGDLAPRGAVVKVSATSTPQFTGSALVFDNEEDAMFAVQEGAVCSGTVIVIRYEGPRGGPGMREMLGVTSALVGRGLGESVALVTDGRFSGATRGLMVGHVAPEAAVGGPIAMLVDGDLITIDLVQRELSVRLTESELATRARSWNPPPPRYTTGVLGKYGSAASCASLGAITTPLEGSSFRE</sequence>
<comment type="cofactor">
    <cofactor evidence="15">
        <name>[2Fe-2S] cluster</name>
        <dbReference type="ChEBI" id="CHEBI:190135"/>
    </cofactor>
    <text evidence="15">Binds 1 [2Fe-2S] cluster per subunit. This cluster acts as a Lewis acid cofactor.</text>
</comment>
<evidence type="ECO:0000256" key="4">
    <source>
        <dbReference type="ARBA" id="ARBA00022714"/>
    </source>
</evidence>
<keyword evidence="3 15" id="KW-0028">Amino-acid biosynthesis</keyword>
<evidence type="ECO:0000256" key="9">
    <source>
        <dbReference type="ARBA" id="ARBA00023239"/>
    </source>
</evidence>
<keyword evidence="9 15" id="KW-0456">Lyase</keyword>
<keyword evidence="10 15" id="KW-0100">Branched-chain amino acid biosynthesis</keyword>
<name>A0A1I7C2U9_9ACTN</name>
<comment type="similarity">
    <text evidence="2 15">Belongs to the IlvD/Edd family.</text>
</comment>
<dbReference type="PANTHER" id="PTHR21000:SF5">
    <property type="entry name" value="DIHYDROXY-ACID DEHYDRATASE, MITOCHONDRIAL"/>
    <property type="match status" value="1"/>
</dbReference>
<dbReference type="HAMAP" id="MF_00012">
    <property type="entry name" value="IlvD"/>
    <property type="match status" value="1"/>
</dbReference>
<dbReference type="Pfam" id="PF24877">
    <property type="entry name" value="ILV_EDD_C"/>
    <property type="match status" value="1"/>
</dbReference>
<keyword evidence="7 15" id="KW-0408">Iron</keyword>
<dbReference type="RefSeq" id="WP_217643621.1">
    <property type="nucleotide sequence ID" value="NZ_FPAT01000014.1"/>
</dbReference>
<dbReference type="Gene3D" id="3.50.30.80">
    <property type="entry name" value="IlvD/EDD C-terminal domain-like"/>
    <property type="match status" value="1"/>
</dbReference>
<comment type="cofactor">
    <cofactor evidence="1 15">
        <name>Mg(2+)</name>
        <dbReference type="ChEBI" id="CHEBI:18420"/>
    </cofactor>
</comment>
<comment type="function">
    <text evidence="15">Functions in the biosynthesis of branched-chain amino acids. Catalyzes the dehydration of (2R,3R)-2,3-dihydroxy-3-methylpentanoate (2,3-dihydroxy-3-methylvalerate) into 2-oxo-3-methylpentanoate (2-oxo-3-methylvalerate) and of (2R)-2,3-dihydroxy-3-methylbutanoate (2,3-dihydroxyisovalerate) into 2-oxo-3-methylbutanoate (2-oxoisovalerate), the penultimate precursor to L-isoleucine and L-valine, respectively.</text>
</comment>
<evidence type="ECO:0000256" key="7">
    <source>
        <dbReference type="ARBA" id="ARBA00023004"/>
    </source>
</evidence>
<dbReference type="GO" id="GO:0000287">
    <property type="term" value="F:magnesium ion binding"/>
    <property type="evidence" value="ECO:0007669"/>
    <property type="project" value="UniProtKB-UniRule"/>
</dbReference>
<keyword evidence="5 15" id="KW-0479">Metal-binding</keyword>
<dbReference type="InterPro" id="IPR056740">
    <property type="entry name" value="ILV_EDD_C"/>
</dbReference>
<dbReference type="UniPathway" id="UPA00047">
    <property type="reaction ID" value="UER00057"/>
</dbReference>
<dbReference type="STRING" id="995060.SAMN04487904_1146"/>
<evidence type="ECO:0000256" key="3">
    <source>
        <dbReference type="ARBA" id="ARBA00022605"/>
    </source>
</evidence>
<feature type="modified residue" description="N6-carboxylysine" evidence="15">
    <location>
        <position position="119"/>
    </location>
</feature>
<proteinExistence type="inferred from homology"/>
<dbReference type="SUPFAM" id="SSF143975">
    <property type="entry name" value="IlvD/EDD N-terminal domain-like"/>
    <property type="match status" value="1"/>
</dbReference>
<feature type="binding site" evidence="15">
    <location>
        <position position="439"/>
    </location>
    <ligand>
        <name>Mg(2+)</name>
        <dbReference type="ChEBI" id="CHEBI:18420"/>
    </ligand>
</feature>
<dbReference type="Proteomes" id="UP000199165">
    <property type="component" value="Unassembled WGS sequence"/>
</dbReference>
<feature type="domain" description="Dihydroxy-acid/6-phosphogluconate dehydratase N-terminal" evidence="16">
    <location>
        <begin position="29"/>
        <end position="345"/>
    </location>
</feature>
<dbReference type="InterPro" id="IPR000581">
    <property type="entry name" value="ILV_EDD_N"/>
</dbReference>
<feature type="binding site" evidence="15">
    <location>
        <position position="76"/>
    </location>
    <ligand>
        <name>Mg(2+)</name>
        <dbReference type="ChEBI" id="CHEBI:18420"/>
    </ligand>
</feature>